<gene>
    <name evidence="3" type="ORF">OKIOD_LOCUS5049</name>
</gene>
<feature type="coiled-coil region" evidence="1">
    <location>
        <begin position="181"/>
        <end position="208"/>
    </location>
</feature>
<dbReference type="CDD" id="cd00037">
    <property type="entry name" value="CLECT"/>
    <property type="match status" value="1"/>
</dbReference>
<keyword evidence="4" id="KW-1185">Reference proteome</keyword>
<evidence type="ECO:0000313" key="4">
    <source>
        <dbReference type="Proteomes" id="UP001158576"/>
    </source>
</evidence>
<reference evidence="3 4" key="1">
    <citation type="submission" date="2021-04" db="EMBL/GenBank/DDBJ databases">
        <authorList>
            <person name="Bliznina A."/>
        </authorList>
    </citation>
    <scope>NUCLEOTIDE SEQUENCE [LARGE SCALE GENOMIC DNA]</scope>
</reference>
<organism evidence="3 4">
    <name type="scientific">Oikopleura dioica</name>
    <name type="common">Tunicate</name>
    <dbReference type="NCBI Taxonomy" id="34765"/>
    <lineage>
        <taxon>Eukaryota</taxon>
        <taxon>Metazoa</taxon>
        <taxon>Chordata</taxon>
        <taxon>Tunicata</taxon>
        <taxon>Appendicularia</taxon>
        <taxon>Copelata</taxon>
        <taxon>Oikopleuridae</taxon>
        <taxon>Oikopleura</taxon>
    </lineage>
</organism>
<evidence type="ECO:0000313" key="3">
    <source>
        <dbReference type="EMBL" id="CAG5094366.1"/>
    </source>
</evidence>
<feature type="chain" id="PRO_5045076338" evidence="2">
    <location>
        <begin position="16"/>
        <end position="233"/>
    </location>
</feature>
<feature type="signal peptide" evidence="2">
    <location>
        <begin position="1"/>
        <end position="15"/>
    </location>
</feature>
<dbReference type="EMBL" id="OU015569">
    <property type="protein sequence ID" value="CAG5094366.1"/>
    <property type="molecule type" value="Genomic_DNA"/>
</dbReference>
<dbReference type="InterPro" id="IPR016187">
    <property type="entry name" value="CTDL_fold"/>
</dbReference>
<protein>
    <submittedName>
        <fullName evidence="3">Oidioi.mRNA.OKI2018_I69.XSR.g13491.t1.cds</fullName>
    </submittedName>
</protein>
<keyword evidence="2" id="KW-0732">Signal</keyword>
<dbReference type="Proteomes" id="UP001158576">
    <property type="component" value="Chromosome XSR"/>
</dbReference>
<sequence length="233" mass="26141">MFYFTVSVIFGLCASQNQFADPIWITFQTGSTVYEYSRATEFVTYSQARERCRAINASLPLPSNLEENRFFRAIGGTFLRLIDSPGNLTAELGDGIHYDELTNARPTYTQYCASNIYITGQSEPIYLEFNILPGCWRPRTLDEVNAFTCVRKIGPVSNFPPRLSQVEENLANVTTEARQGLDSTQLVIERLEQQIATLEASLELLNSTFTGTSSAQVFGVNLSALFILYFSVF</sequence>
<evidence type="ECO:0000256" key="1">
    <source>
        <dbReference type="SAM" id="Coils"/>
    </source>
</evidence>
<accession>A0ABN7SBR2</accession>
<keyword evidence="1" id="KW-0175">Coiled coil</keyword>
<name>A0ABN7SBR2_OIKDI</name>
<evidence type="ECO:0000256" key="2">
    <source>
        <dbReference type="SAM" id="SignalP"/>
    </source>
</evidence>
<proteinExistence type="predicted"/>
<dbReference type="SUPFAM" id="SSF56436">
    <property type="entry name" value="C-type lectin-like"/>
    <property type="match status" value="1"/>
</dbReference>